<protein>
    <recommendedName>
        <fullName evidence="4">HEPN domain-containing protein</fullName>
    </recommendedName>
</protein>
<dbReference type="RefSeq" id="WP_053936606.1">
    <property type="nucleotide sequence ID" value="NZ_LAQT01000002.1"/>
</dbReference>
<sequence>MTDSNALLQCAEQLLAAHGADDETVRRTVANRAYYGAYHACRDAVHRLQLPYFAEVSGGSHAREYKAMEACRAHHCAHPERVRALAYRCQRVLRPLRVHADYELVRAFSRDDMDQTLTHARQVTAGIATISQPLRETQQKARNTCGPSADQTRRT</sequence>
<dbReference type="EMBL" id="LAQT01000002">
    <property type="protein sequence ID" value="KPC54841.1"/>
    <property type="molecule type" value="Genomic_DNA"/>
</dbReference>
<evidence type="ECO:0000256" key="1">
    <source>
        <dbReference type="SAM" id="MobiDB-lite"/>
    </source>
</evidence>
<feature type="region of interest" description="Disordered" evidence="1">
    <location>
        <begin position="136"/>
        <end position="155"/>
    </location>
</feature>
<evidence type="ECO:0000313" key="2">
    <source>
        <dbReference type="EMBL" id="KPC54841.1"/>
    </source>
</evidence>
<gene>
    <name evidence="2" type="ORF">WG78_04690</name>
</gene>
<organism evidence="2 3">
    <name type="scientific">Amantichitinum ursilacus</name>
    <dbReference type="NCBI Taxonomy" id="857265"/>
    <lineage>
        <taxon>Bacteria</taxon>
        <taxon>Pseudomonadati</taxon>
        <taxon>Pseudomonadota</taxon>
        <taxon>Betaproteobacteria</taxon>
        <taxon>Neisseriales</taxon>
        <taxon>Chitinibacteraceae</taxon>
        <taxon>Amantichitinum</taxon>
    </lineage>
</organism>
<comment type="caution">
    <text evidence="2">The sequence shown here is derived from an EMBL/GenBank/DDBJ whole genome shotgun (WGS) entry which is preliminary data.</text>
</comment>
<evidence type="ECO:0008006" key="4">
    <source>
        <dbReference type="Google" id="ProtNLM"/>
    </source>
</evidence>
<dbReference type="AlphaFoldDB" id="A0A0N0GQX0"/>
<dbReference type="OrthoDB" id="9182545at2"/>
<keyword evidence="3" id="KW-1185">Reference proteome</keyword>
<dbReference type="STRING" id="857265.WG78_04690"/>
<dbReference type="Proteomes" id="UP000037939">
    <property type="component" value="Unassembled WGS sequence"/>
</dbReference>
<reference evidence="2 3" key="1">
    <citation type="submission" date="2015-07" db="EMBL/GenBank/DDBJ databases">
        <title>Draft genome sequence of the Amantichitinum ursilacus IGB-41, a new chitin-degrading bacterium.</title>
        <authorList>
            <person name="Kirstahler P."/>
            <person name="Guenther M."/>
            <person name="Grumaz C."/>
            <person name="Rupp S."/>
            <person name="Zibek S."/>
            <person name="Sohn K."/>
        </authorList>
    </citation>
    <scope>NUCLEOTIDE SEQUENCE [LARGE SCALE GENOMIC DNA]</scope>
    <source>
        <strain evidence="2 3">IGB-41</strain>
    </source>
</reference>
<name>A0A0N0GQX0_9NEIS</name>
<dbReference type="Gene3D" id="1.20.120.330">
    <property type="entry name" value="Nucleotidyltransferases domain 2"/>
    <property type="match status" value="1"/>
</dbReference>
<proteinExistence type="predicted"/>
<accession>A0A0N0GQX0</accession>
<evidence type="ECO:0000313" key="3">
    <source>
        <dbReference type="Proteomes" id="UP000037939"/>
    </source>
</evidence>